<protein>
    <submittedName>
        <fullName evidence="2 3">Ribosomal protein L34Ae</fullName>
    </submittedName>
</protein>
<sequence>MAVLAHCWFIIEYCLIPDGFMKWFFLSFYINPFFLFFFQIFLWIKTLKRWIFLIFLLNRHLFTRVLGVLTRFLIIPRSSSGFSNIITEPEDEDQWYEVTDSFGASGILFLRYESSLESPMVTVYDVHFELVDQETVSVYSSSYLDDEITSFSGESSPISSYSFPSYMDVEITTSTPSSTCTLLEDDQEAANNDGVNDGTKDELKDLLTPLLVVKPDEEEKDLFYNLYTERMRWFDLLNQERTCGLNEFLTKKQYMGDEKRIIKSLESDFEMVYVAQACLSWEALYYEYRKLDSIITTSCDHSSYTSPSIVNKFQRFQILLERFMEDERTEKGKRYWNFIQKRSSLNSLLQVPHISENVDVYEEGKNKGLTIRATDLLKTIEKCMKIFKSFIELDEKKPWWRARSRLSWNRSPLEDPRDLNLLHNLTRTLRQKELWMKDLYGKQRCWLRKRVKIMADIEKKEMMFAMIELKLVSRVLMMSVISTSQLQWCRQKLDSIEISHGRITRSLCTGSSLFPPS</sequence>
<keyword evidence="1" id="KW-1133">Transmembrane helix</keyword>
<dbReference type="OMA" id="CWLMIES"/>
<feature type="transmembrane region" description="Helical" evidence="1">
    <location>
        <begin position="23"/>
        <end position="44"/>
    </location>
</feature>
<dbReference type="Gramene" id="mRNA:HanXRQr2_Chr17g0797501">
    <property type="protein sequence ID" value="mRNA:HanXRQr2_Chr17g0797501"/>
    <property type="gene ID" value="HanXRQr2_Chr17g0797501"/>
</dbReference>
<reference evidence="2" key="3">
    <citation type="submission" date="2020-06" db="EMBL/GenBank/DDBJ databases">
        <title>Helianthus annuus Genome sequencing and assembly Release 2.</title>
        <authorList>
            <person name="Gouzy J."/>
            <person name="Langlade N."/>
            <person name="Munos S."/>
        </authorList>
    </citation>
    <scope>NUCLEOTIDE SEQUENCE</scope>
    <source>
        <tissue evidence="2">Leaves</tissue>
    </source>
</reference>
<dbReference type="InterPro" id="IPR012870">
    <property type="entry name" value="DUF1666"/>
</dbReference>
<dbReference type="InParanoid" id="A0A251SQW2"/>
<evidence type="ECO:0000313" key="4">
    <source>
        <dbReference type="Proteomes" id="UP000215914"/>
    </source>
</evidence>
<keyword evidence="3" id="KW-0689">Ribosomal protein</keyword>
<keyword evidence="1" id="KW-0472">Membrane</keyword>
<evidence type="ECO:0000313" key="2">
    <source>
        <dbReference type="EMBL" id="KAF5754990.1"/>
    </source>
</evidence>
<proteinExistence type="predicted"/>
<gene>
    <name evidence="3" type="ORF">HannXRQ_Chr13g0399831</name>
    <name evidence="2" type="ORF">HanXRQr2_Chr17g0797501</name>
</gene>
<accession>A0A251SQW2</accession>
<dbReference type="EMBL" id="CM007902">
    <property type="protein sequence ID" value="OTG01230.1"/>
    <property type="molecule type" value="Genomic_DNA"/>
</dbReference>
<dbReference type="EMBL" id="MNCJ02000332">
    <property type="protein sequence ID" value="KAF5754990.1"/>
    <property type="molecule type" value="Genomic_DNA"/>
</dbReference>
<evidence type="ECO:0000313" key="3">
    <source>
        <dbReference type="EMBL" id="OTG01230.1"/>
    </source>
</evidence>
<dbReference type="Pfam" id="PF07891">
    <property type="entry name" value="DUF1666"/>
    <property type="match status" value="1"/>
</dbReference>
<keyword evidence="1" id="KW-0812">Transmembrane</keyword>
<keyword evidence="4" id="KW-1185">Reference proteome</keyword>
<dbReference type="Proteomes" id="UP000215914">
    <property type="component" value="Chromosome 13"/>
</dbReference>
<dbReference type="PANTHER" id="PTHR46741:SF7">
    <property type="entry name" value="TRANSMEMBRANE PROTEIN"/>
    <property type="match status" value="1"/>
</dbReference>
<dbReference type="PANTHER" id="PTHR46741">
    <property type="entry name" value="OS09G0413600 PROTEIN"/>
    <property type="match status" value="1"/>
</dbReference>
<reference evidence="3" key="2">
    <citation type="submission" date="2017-02" db="EMBL/GenBank/DDBJ databases">
        <title>Sunflower complete genome.</title>
        <authorList>
            <person name="Langlade N."/>
            <person name="Munos S."/>
        </authorList>
    </citation>
    <scope>NUCLEOTIDE SEQUENCE [LARGE SCALE GENOMIC DNA]</scope>
    <source>
        <tissue evidence="3">Leaves</tissue>
    </source>
</reference>
<dbReference type="AlphaFoldDB" id="A0A251SQW2"/>
<keyword evidence="3" id="KW-0687">Ribonucleoprotein</keyword>
<reference evidence="2 4" key="1">
    <citation type="journal article" date="2017" name="Nature">
        <title>The sunflower genome provides insights into oil metabolism, flowering and Asterid evolution.</title>
        <authorList>
            <person name="Badouin H."/>
            <person name="Gouzy J."/>
            <person name="Grassa C.J."/>
            <person name="Murat F."/>
            <person name="Staton S.E."/>
            <person name="Cottret L."/>
            <person name="Lelandais-Briere C."/>
            <person name="Owens G.L."/>
            <person name="Carrere S."/>
            <person name="Mayjonade B."/>
            <person name="Legrand L."/>
            <person name="Gill N."/>
            <person name="Kane N.C."/>
            <person name="Bowers J.E."/>
            <person name="Hubner S."/>
            <person name="Bellec A."/>
            <person name="Berard A."/>
            <person name="Berges H."/>
            <person name="Blanchet N."/>
            <person name="Boniface M.C."/>
            <person name="Brunel D."/>
            <person name="Catrice O."/>
            <person name="Chaidir N."/>
            <person name="Claudel C."/>
            <person name="Donnadieu C."/>
            <person name="Faraut T."/>
            <person name="Fievet G."/>
            <person name="Helmstetter N."/>
            <person name="King M."/>
            <person name="Knapp S.J."/>
            <person name="Lai Z."/>
            <person name="Le Paslier M.C."/>
            <person name="Lippi Y."/>
            <person name="Lorenzon L."/>
            <person name="Mandel J.R."/>
            <person name="Marage G."/>
            <person name="Marchand G."/>
            <person name="Marquand E."/>
            <person name="Bret-Mestries E."/>
            <person name="Morien E."/>
            <person name="Nambeesan S."/>
            <person name="Nguyen T."/>
            <person name="Pegot-Espagnet P."/>
            <person name="Pouilly N."/>
            <person name="Raftis F."/>
            <person name="Sallet E."/>
            <person name="Schiex T."/>
            <person name="Thomas J."/>
            <person name="Vandecasteele C."/>
            <person name="Vares D."/>
            <person name="Vear F."/>
            <person name="Vautrin S."/>
            <person name="Crespi M."/>
            <person name="Mangin B."/>
            <person name="Burke J.M."/>
            <person name="Salse J."/>
            <person name="Munos S."/>
            <person name="Vincourt P."/>
            <person name="Rieseberg L.H."/>
            <person name="Langlade N.B."/>
        </authorList>
    </citation>
    <scope>NUCLEOTIDE SEQUENCE [LARGE SCALE GENOMIC DNA]</scope>
    <source>
        <strain evidence="4">cv. SF193</strain>
        <tissue evidence="2">Leaves</tissue>
    </source>
</reference>
<evidence type="ECO:0000256" key="1">
    <source>
        <dbReference type="SAM" id="Phobius"/>
    </source>
</evidence>
<name>A0A251SQW2_HELAN</name>
<dbReference type="GO" id="GO:0005840">
    <property type="term" value="C:ribosome"/>
    <property type="evidence" value="ECO:0007669"/>
    <property type="project" value="UniProtKB-KW"/>
</dbReference>
<dbReference type="OrthoDB" id="762807at2759"/>
<organism evidence="3 4">
    <name type="scientific">Helianthus annuus</name>
    <name type="common">Common sunflower</name>
    <dbReference type="NCBI Taxonomy" id="4232"/>
    <lineage>
        <taxon>Eukaryota</taxon>
        <taxon>Viridiplantae</taxon>
        <taxon>Streptophyta</taxon>
        <taxon>Embryophyta</taxon>
        <taxon>Tracheophyta</taxon>
        <taxon>Spermatophyta</taxon>
        <taxon>Magnoliopsida</taxon>
        <taxon>eudicotyledons</taxon>
        <taxon>Gunneridae</taxon>
        <taxon>Pentapetalae</taxon>
        <taxon>asterids</taxon>
        <taxon>campanulids</taxon>
        <taxon>Asterales</taxon>
        <taxon>Asteraceae</taxon>
        <taxon>Asteroideae</taxon>
        <taxon>Heliantheae alliance</taxon>
        <taxon>Heliantheae</taxon>
        <taxon>Helianthus</taxon>
    </lineage>
</organism>